<comment type="similarity">
    <text evidence="1">Belongs to the thioesterase family.</text>
</comment>
<dbReference type="InterPro" id="IPR029058">
    <property type="entry name" value="AB_hydrolase_fold"/>
</dbReference>
<dbReference type="GO" id="GO:0008610">
    <property type="term" value="P:lipid biosynthetic process"/>
    <property type="evidence" value="ECO:0007669"/>
    <property type="project" value="TreeGrafter"/>
</dbReference>
<dbReference type="InterPro" id="IPR012223">
    <property type="entry name" value="TEII"/>
</dbReference>
<dbReference type="RefSeq" id="WP_072365591.1">
    <property type="nucleotide sequence ID" value="NZ_CP139972.1"/>
</dbReference>
<proteinExistence type="inferred from homology"/>
<dbReference type="GO" id="GO:0016787">
    <property type="term" value="F:hydrolase activity"/>
    <property type="evidence" value="ECO:0007669"/>
    <property type="project" value="UniProtKB-KW"/>
</dbReference>
<accession>A0A1K1SRX5</accession>
<gene>
    <name evidence="3" type="ORF">SAMN05661012_06032</name>
    <name evidence="4" type="ORF">SR876_33515</name>
</gene>
<name>A0A1K1SRX5_9BACT</name>
<dbReference type="PANTHER" id="PTHR11487:SF0">
    <property type="entry name" value="S-ACYL FATTY ACID SYNTHASE THIOESTERASE, MEDIUM CHAIN"/>
    <property type="match status" value="1"/>
</dbReference>
<dbReference type="EMBL" id="CP140154">
    <property type="protein sequence ID" value="WQG89853.1"/>
    <property type="molecule type" value="Genomic_DNA"/>
</dbReference>
<dbReference type="Proteomes" id="UP001326715">
    <property type="component" value="Chromosome"/>
</dbReference>
<evidence type="ECO:0000313" key="5">
    <source>
        <dbReference type="Proteomes" id="UP000183788"/>
    </source>
</evidence>
<keyword evidence="4" id="KW-0378">Hydrolase</keyword>
<dbReference type="InterPro" id="IPR001031">
    <property type="entry name" value="Thioesterase"/>
</dbReference>
<evidence type="ECO:0000313" key="4">
    <source>
        <dbReference type="EMBL" id="WQG89853.1"/>
    </source>
</evidence>
<sequence length="233" mass="26310">MINLITLPYAGGNKFAYNALKPLLNRHITLVPLELPGRGQRMNLPLLGDLHQMADDLLVQVNPYIRGDYMFFGHSMGGTLGNLLIHRLQASGRRLPLHFLVTGCAAPKVNHLRTVRHKLPDRDLREELRALGGFPEEVLNNQALMEFFLPIIREDMRALELYQYQPLGKYDVPVTVINGTSEPISDEMAAGWADETSFAPDIRRLDGDHFFILQHFAELAAILNKQTARTSFV</sequence>
<evidence type="ECO:0000313" key="6">
    <source>
        <dbReference type="Proteomes" id="UP001326715"/>
    </source>
</evidence>
<evidence type="ECO:0000313" key="3">
    <source>
        <dbReference type="EMBL" id="SFW87168.1"/>
    </source>
</evidence>
<evidence type="ECO:0000256" key="1">
    <source>
        <dbReference type="ARBA" id="ARBA00007169"/>
    </source>
</evidence>
<feature type="domain" description="Thioesterase" evidence="2">
    <location>
        <begin position="4"/>
        <end position="226"/>
    </location>
</feature>
<organism evidence="3 5">
    <name type="scientific">Chitinophaga sancti</name>
    <dbReference type="NCBI Taxonomy" id="1004"/>
    <lineage>
        <taxon>Bacteria</taxon>
        <taxon>Pseudomonadati</taxon>
        <taxon>Bacteroidota</taxon>
        <taxon>Chitinophagia</taxon>
        <taxon>Chitinophagales</taxon>
        <taxon>Chitinophagaceae</taxon>
        <taxon>Chitinophaga</taxon>
    </lineage>
</organism>
<dbReference type="Pfam" id="PF00975">
    <property type="entry name" value="Thioesterase"/>
    <property type="match status" value="1"/>
</dbReference>
<dbReference type="Proteomes" id="UP000183788">
    <property type="component" value="Unassembled WGS sequence"/>
</dbReference>
<protein>
    <submittedName>
        <fullName evidence="4">Alpha/beta fold hydrolase</fullName>
    </submittedName>
    <submittedName>
        <fullName evidence="3">Surfactin synthase thioesterase subunit</fullName>
    </submittedName>
</protein>
<evidence type="ECO:0000259" key="2">
    <source>
        <dbReference type="Pfam" id="PF00975"/>
    </source>
</evidence>
<reference evidence="4 6" key="2">
    <citation type="submission" date="2023-11" db="EMBL/GenBank/DDBJ databases">
        <title>MicrobeMod: A computational toolkit for identifying prokaryotic methylation and restriction-modification with nanopore sequencing.</title>
        <authorList>
            <person name="Crits-Christoph A."/>
            <person name="Kang S.C."/>
            <person name="Lee H."/>
            <person name="Ostrov N."/>
        </authorList>
    </citation>
    <scope>NUCLEOTIDE SEQUENCE [LARGE SCALE GENOMIC DNA]</scope>
    <source>
        <strain evidence="4 6">ATCC 23090</strain>
    </source>
</reference>
<dbReference type="OrthoDB" id="2213423at2"/>
<dbReference type="PANTHER" id="PTHR11487">
    <property type="entry name" value="THIOESTERASE"/>
    <property type="match status" value="1"/>
</dbReference>
<dbReference type="EMBL" id="FPIZ01000031">
    <property type="protein sequence ID" value="SFW87168.1"/>
    <property type="molecule type" value="Genomic_DNA"/>
</dbReference>
<dbReference type="AlphaFoldDB" id="A0A1K1SRX5"/>
<dbReference type="STRING" id="1004.SAMN05661012_06032"/>
<keyword evidence="6" id="KW-1185">Reference proteome</keyword>
<reference evidence="3 5" key="1">
    <citation type="submission" date="2016-11" db="EMBL/GenBank/DDBJ databases">
        <authorList>
            <person name="Jaros S."/>
            <person name="Januszkiewicz K."/>
            <person name="Wedrychowicz H."/>
        </authorList>
    </citation>
    <scope>NUCLEOTIDE SEQUENCE [LARGE SCALE GENOMIC DNA]</scope>
    <source>
        <strain evidence="3 5">DSM 784</strain>
    </source>
</reference>
<dbReference type="Gene3D" id="3.40.50.1820">
    <property type="entry name" value="alpha/beta hydrolase"/>
    <property type="match status" value="1"/>
</dbReference>
<dbReference type="SUPFAM" id="SSF53474">
    <property type="entry name" value="alpha/beta-Hydrolases"/>
    <property type="match status" value="1"/>
</dbReference>